<dbReference type="GO" id="GO:0004725">
    <property type="term" value="F:protein tyrosine phosphatase activity"/>
    <property type="evidence" value="ECO:0007669"/>
    <property type="project" value="TreeGrafter"/>
</dbReference>
<evidence type="ECO:0000256" key="5">
    <source>
        <dbReference type="ARBA" id="ARBA00048336"/>
    </source>
</evidence>
<evidence type="ECO:0000259" key="6">
    <source>
        <dbReference type="PROSITE" id="PS50054"/>
    </source>
</evidence>
<dbReference type="PANTHER" id="PTHR45948">
    <property type="entry name" value="DUAL SPECIFICITY PROTEIN PHOSPHATASE DDB_G0269404-RELATED"/>
    <property type="match status" value="1"/>
</dbReference>
<comment type="similarity">
    <text evidence="1">Belongs to the protein-tyrosine phosphatase family. Non-receptor class dual specificity subfamily.</text>
</comment>
<feature type="domain" description="Tyrosine specific protein phosphatases" evidence="7">
    <location>
        <begin position="166"/>
        <end position="203"/>
    </location>
</feature>
<dbReference type="OrthoDB" id="10252009at2759"/>
<evidence type="ECO:0000313" key="8">
    <source>
        <dbReference type="EMBL" id="CAD2218986.1"/>
    </source>
</evidence>
<dbReference type="EMBL" id="LR877156">
    <property type="protein sequence ID" value="CAD2218986.1"/>
    <property type="molecule type" value="Genomic_DNA"/>
</dbReference>
<dbReference type="Proteomes" id="UP000515908">
    <property type="component" value="Chromosome 12"/>
</dbReference>
<comment type="catalytic activity">
    <reaction evidence="4">
        <text>O-phospho-L-seryl-[protein] + H2O = L-seryl-[protein] + phosphate</text>
        <dbReference type="Rhea" id="RHEA:20629"/>
        <dbReference type="Rhea" id="RHEA-COMP:9863"/>
        <dbReference type="Rhea" id="RHEA-COMP:11604"/>
        <dbReference type="ChEBI" id="CHEBI:15377"/>
        <dbReference type="ChEBI" id="CHEBI:29999"/>
        <dbReference type="ChEBI" id="CHEBI:43474"/>
        <dbReference type="ChEBI" id="CHEBI:83421"/>
        <dbReference type="EC" id="3.1.3.16"/>
    </reaction>
</comment>
<dbReference type="GO" id="GO:0005829">
    <property type="term" value="C:cytosol"/>
    <property type="evidence" value="ECO:0007669"/>
    <property type="project" value="TreeGrafter"/>
</dbReference>
<evidence type="ECO:0000256" key="1">
    <source>
        <dbReference type="ARBA" id="ARBA00008601"/>
    </source>
</evidence>
<dbReference type="SUPFAM" id="SSF52799">
    <property type="entry name" value="(Phosphotyrosine protein) phosphatases II"/>
    <property type="match status" value="1"/>
</dbReference>
<accession>S9VPM3</accession>
<protein>
    <submittedName>
        <fullName evidence="8">Dual specificity phosphatase, catalytic domain containing protein, putative</fullName>
    </submittedName>
</protein>
<reference evidence="8 9" key="1">
    <citation type="submission" date="2020-08" db="EMBL/GenBank/DDBJ databases">
        <authorList>
            <person name="Newling K."/>
            <person name="Davey J."/>
            <person name="Forrester S."/>
        </authorList>
    </citation>
    <scope>NUCLEOTIDE SEQUENCE [LARGE SCALE GENOMIC DNA]</scope>
    <source>
        <strain evidence="9">Crithidia deanei Carvalho (ATCC PRA-265)</strain>
    </source>
</reference>
<dbReference type="PROSITE" id="PS50054">
    <property type="entry name" value="TYR_PHOSPHATASE_DUAL"/>
    <property type="match status" value="1"/>
</dbReference>
<dbReference type="GO" id="GO:0004722">
    <property type="term" value="F:protein serine/threonine phosphatase activity"/>
    <property type="evidence" value="ECO:0007669"/>
    <property type="project" value="UniProtKB-EC"/>
</dbReference>
<dbReference type="Gene3D" id="3.90.190.10">
    <property type="entry name" value="Protein tyrosine phosphatase superfamily"/>
    <property type="match status" value="1"/>
</dbReference>
<comment type="catalytic activity">
    <reaction evidence="5">
        <text>O-phospho-L-threonyl-[protein] + H2O = L-threonyl-[protein] + phosphate</text>
        <dbReference type="Rhea" id="RHEA:47004"/>
        <dbReference type="Rhea" id="RHEA-COMP:11060"/>
        <dbReference type="Rhea" id="RHEA-COMP:11605"/>
        <dbReference type="ChEBI" id="CHEBI:15377"/>
        <dbReference type="ChEBI" id="CHEBI:30013"/>
        <dbReference type="ChEBI" id="CHEBI:43474"/>
        <dbReference type="ChEBI" id="CHEBI:61977"/>
        <dbReference type="EC" id="3.1.3.16"/>
    </reaction>
</comment>
<dbReference type="InterPro" id="IPR000387">
    <property type="entry name" value="Tyr_Pase_dom"/>
</dbReference>
<sequence length="599" mass="66780">MTWFDNVRWEQLGSLFPGEDSDAVDDALPWKCVSEVAPGLYLSCAELMGDRHLCTQRGISLVLNLCAGGEDPPYSVEWLDKGELARETISGVEEFARQLNHYTSEALPPVDQRKVFVRSVAALDIPTYDMSQHFPELCTLLEICFQNREALSGQIGAGQRVHAAGVHCMVGVSRSVTIVAAYLMKKTNLSRDDILSFLRLTRPVIGPNPGFFAQLTLFEELGCYHFVDEDTALMTATEMKRKKNVVEAVNQMLPALLKQNKCAPERKYFGLVIQNSGASNDDMDTITRELRSYVTASIDCEEYADIPNFFGYVCEIIESVERYCPAILSTMSTEATDVVLCDQFYQRVFRVLGRSGFEKDTYDTVRAFISLLEMIHLKHLKGLPRVSSPSAVLVPPTMCLSFNFLTLVAPYAEGFVDFNELECSRDGEGTAALFLRSFMMSSTGLKTPADGGEPQWSSNSRLSYLVQDVEVQLFEKVRGGCAVTELNFAPFFEPVADRYIGLLIARKVVSGVLAFRLILETIHTLVQHAYSSEASLDSFDPEKKAPIDSIKKVIDGIEALYNEKYGGKANLLSYFREELEPLLTNHVVTSDGVIQIFTL</sequence>
<name>S9VPM3_9TRYP</name>
<dbReference type="AlphaFoldDB" id="S9VPM3"/>
<dbReference type="Pfam" id="PF00782">
    <property type="entry name" value="DSPc"/>
    <property type="match status" value="1"/>
</dbReference>
<dbReference type="InterPro" id="IPR000340">
    <property type="entry name" value="Dual-sp_phosphatase_cat-dom"/>
</dbReference>
<proteinExistence type="inferred from homology"/>
<keyword evidence="9" id="KW-1185">Reference proteome</keyword>
<keyword evidence="2" id="KW-0378">Hydrolase</keyword>
<dbReference type="InterPro" id="IPR029021">
    <property type="entry name" value="Prot-tyrosine_phosphatase-like"/>
</dbReference>
<evidence type="ECO:0000256" key="4">
    <source>
        <dbReference type="ARBA" id="ARBA00047761"/>
    </source>
</evidence>
<evidence type="ECO:0000259" key="7">
    <source>
        <dbReference type="PROSITE" id="PS50056"/>
    </source>
</evidence>
<dbReference type="InterPro" id="IPR020422">
    <property type="entry name" value="TYR_PHOSPHATASE_DUAL_dom"/>
</dbReference>
<dbReference type="GO" id="GO:0007165">
    <property type="term" value="P:signal transduction"/>
    <property type="evidence" value="ECO:0007669"/>
    <property type="project" value="TreeGrafter"/>
</dbReference>
<evidence type="ECO:0000313" key="9">
    <source>
        <dbReference type="Proteomes" id="UP000515908"/>
    </source>
</evidence>
<dbReference type="PANTHER" id="PTHR45948:SF5">
    <property type="entry name" value="SPECIFICITY PROTEIN PHOSPHATASE, PUTATIVE-RELATED"/>
    <property type="match status" value="1"/>
</dbReference>
<dbReference type="PROSITE" id="PS50056">
    <property type="entry name" value="TYR_PHOSPHATASE_2"/>
    <property type="match status" value="1"/>
</dbReference>
<gene>
    <name evidence="8" type="ORF">ADEAN_000647900</name>
</gene>
<feature type="domain" description="Tyrosine-protein phosphatase" evidence="6">
    <location>
        <begin position="31"/>
        <end position="224"/>
    </location>
</feature>
<dbReference type="VEuPathDB" id="TriTrypDB:ADEAN_000647900"/>
<evidence type="ECO:0000256" key="3">
    <source>
        <dbReference type="ARBA" id="ARBA00022912"/>
    </source>
</evidence>
<dbReference type="SMART" id="SM00195">
    <property type="entry name" value="DSPc"/>
    <property type="match status" value="1"/>
</dbReference>
<evidence type="ECO:0000256" key="2">
    <source>
        <dbReference type="ARBA" id="ARBA00022801"/>
    </source>
</evidence>
<dbReference type="CDD" id="cd14498">
    <property type="entry name" value="DSP"/>
    <property type="match status" value="1"/>
</dbReference>
<keyword evidence="3" id="KW-0904">Protein phosphatase</keyword>
<organism evidence="8 9">
    <name type="scientific">Angomonas deanei</name>
    <dbReference type="NCBI Taxonomy" id="59799"/>
    <lineage>
        <taxon>Eukaryota</taxon>
        <taxon>Discoba</taxon>
        <taxon>Euglenozoa</taxon>
        <taxon>Kinetoplastea</taxon>
        <taxon>Metakinetoplastina</taxon>
        <taxon>Trypanosomatida</taxon>
        <taxon>Trypanosomatidae</taxon>
        <taxon>Strigomonadinae</taxon>
        <taxon>Angomonas</taxon>
    </lineage>
</organism>